<evidence type="ECO:0000313" key="3">
    <source>
        <dbReference type="Proteomes" id="UP000245820"/>
    </source>
</evidence>
<dbReference type="EMBL" id="CP029343">
    <property type="protein sequence ID" value="AWL04215.1"/>
    <property type="molecule type" value="Genomic_DNA"/>
</dbReference>
<organism evidence="2 3">
    <name type="scientific">Massilia oculi</name>
    <dbReference type="NCBI Taxonomy" id="945844"/>
    <lineage>
        <taxon>Bacteria</taxon>
        <taxon>Pseudomonadati</taxon>
        <taxon>Pseudomonadota</taxon>
        <taxon>Betaproteobacteria</taxon>
        <taxon>Burkholderiales</taxon>
        <taxon>Oxalobacteraceae</taxon>
        <taxon>Telluria group</taxon>
        <taxon>Massilia</taxon>
    </lineage>
</organism>
<keyword evidence="1" id="KW-1133">Transmembrane helix</keyword>
<dbReference type="Proteomes" id="UP000245820">
    <property type="component" value="Chromosome"/>
</dbReference>
<keyword evidence="1" id="KW-0472">Membrane</keyword>
<dbReference type="AlphaFoldDB" id="A0A2S2DFS9"/>
<proteinExistence type="predicted"/>
<evidence type="ECO:0000256" key="1">
    <source>
        <dbReference type="SAM" id="Phobius"/>
    </source>
</evidence>
<keyword evidence="1" id="KW-0812">Transmembrane</keyword>
<evidence type="ECO:0000313" key="2">
    <source>
        <dbReference type="EMBL" id="AWL04215.1"/>
    </source>
</evidence>
<keyword evidence="3" id="KW-1185">Reference proteome</keyword>
<protein>
    <submittedName>
        <fullName evidence="2">Uncharacterized protein</fullName>
    </submittedName>
</protein>
<feature type="transmembrane region" description="Helical" evidence="1">
    <location>
        <begin position="36"/>
        <end position="57"/>
    </location>
</feature>
<sequence length="153" mass="15742">MEQGGRPGGARADAAAPGRARHLPAGAAVIPGPYRALAASILVPVGLLLAGAAGWVANGWRHGAEIAELRRAHAEFQAGLSEQALADVQADAATIRAAATEFAAIQSTLAPHMTALTKELRNAKPLPPDCRPDPVRVRNLDAAIDAANTSIPR</sequence>
<reference evidence="2 3" key="1">
    <citation type="submission" date="2018-05" db="EMBL/GenBank/DDBJ databases">
        <title>Complete genome sequence of Massilia oculi sp. nov. CCUG 43427T (=DSM 26321T), the type strain of M. oculi, and comparison with genome sequences of other Massilia strains.</title>
        <authorList>
            <person name="Zhu B."/>
        </authorList>
    </citation>
    <scope>NUCLEOTIDE SEQUENCE [LARGE SCALE GENOMIC DNA]</scope>
    <source>
        <strain evidence="2 3">CCUG 43427</strain>
    </source>
</reference>
<accession>A0A2S2DFS9</accession>
<name>A0A2S2DFS9_9BURK</name>
<gene>
    <name evidence="2" type="ORF">DIR46_07055</name>
</gene>
<dbReference type="KEGG" id="mtim:DIR46_07055"/>